<evidence type="ECO:0008006" key="4">
    <source>
        <dbReference type="Google" id="ProtNLM"/>
    </source>
</evidence>
<keyword evidence="1" id="KW-1133">Transmembrane helix</keyword>
<gene>
    <name evidence="2" type="ORF">KTH90_01055</name>
</gene>
<keyword evidence="1" id="KW-0472">Membrane</keyword>
<evidence type="ECO:0000256" key="1">
    <source>
        <dbReference type="SAM" id="Phobius"/>
    </source>
</evidence>
<dbReference type="Proteomes" id="UP001314681">
    <property type="component" value="Unassembled WGS sequence"/>
</dbReference>
<feature type="transmembrane region" description="Helical" evidence="1">
    <location>
        <begin position="189"/>
        <end position="207"/>
    </location>
</feature>
<feature type="transmembrane region" description="Helical" evidence="1">
    <location>
        <begin position="471"/>
        <end position="490"/>
    </location>
</feature>
<evidence type="ECO:0000313" key="3">
    <source>
        <dbReference type="Proteomes" id="UP001314681"/>
    </source>
</evidence>
<keyword evidence="1" id="KW-0812">Transmembrane</keyword>
<sequence>MDRLAECIKRDWWLYVLCLGVMIWGIFSWNTSSSFYERAFQNEALTISAATEQCYVVSPDLYLEPGEYVAFLTLSAGHGDIAFTVCDTYGVSEDNKTGITLGAMELETGEDAGSISFTVEQEMKHVHMQLTCSEDDAELISGMEVRSAQPIYHDSLVGILLSLLVMIGFSVYTLRSGEKWDAAEKKKRLVIGGVLLAAAMIASLPMLNQTTYWGHDIWFHLSRIDGISQGLLDGQFPVRMHPNGNHGFGYASSVFYPEAFLYIPAVLRIMGVSTYMAYKTLLVGMNMAAAVISYYSFSKLLKSRKIGLLAAVLYTLSLYRLINLYTRAAVGESLAMVFFPLLMWAIYEIVRGNEKKWLWTVAAYSCIIQSHVISIVLAAICILVFLLCNPGFFREKKRIISMGKAAGTTVLLNLWFFVPLLAHIGYPYYSMEMNYRMRDGSLYLNQLLAVTGFQPQALSADLGVVTGEMPYAIGFGLLAGTALFLGWYLFGNKLKNNENGHESGQSSVSLHRKIGIFCFWMSTGAAVMTLYPFPWDMVQSIPGVGKVLGSFQYPWRFLSVPALFLSVTAALGYSYFCAKAEARRIMFAAGAAVSLLCALLYLDVFCEDSIYFLNRNEMPMDNYDYMYTMSDVNWGSFQQRNNQLEASRPGTEFSEFEHGYGHVSFRYAMEGRTEEDYIEIPLIFDPDYRIIYSDGNNQSDGDGEIRLEGGWSSNSLLTVTLPEDEGVITVEYRVPWYDRAGDLISLVALLSLLGWGVWNRNVCRGNRGQGREMQNG</sequence>
<evidence type="ECO:0000313" key="2">
    <source>
        <dbReference type="EMBL" id="MBU9724593.1"/>
    </source>
</evidence>
<feature type="transmembrane region" description="Helical" evidence="1">
    <location>
        <begin position="367"/>
        <end position="388"/>
    </location>
</feature>
<name>A0ABS6K1J5_9FIRM</name>
<dbReference type="EMBL" id="JAHQCX010000001">
    <property type="protein sequence ID" value="MBU9724593.1"/>
    <property type="molecule type" value="Genomic_DNA"/>
</dbReference>
<reference evidence="2 3" key="1">
    <citation type="submission" date="2021-06" db="EMBL/GenBank/DDBJ databases">
        <title>Description of novel taxa of the family Lachnospiraceae.</title>
        <authorList>
            <person name="Chaplin A.V."/>
            <person name="Sokolova S.R."/>
            <person name="Pikina A.P."/>
            <person name="Korzhanova M."/>
            <person name="Belova V."/>
            <person name="Korostin D."/>
            <person name="Efimov B.A."/>
        </authorList>
    </citation>
    <scope>NUCLEOTIDE SEQUENCE [LARGE SCALE GENOMIC DNA]</scope>
    <source>
        <strain evidence="2 3">ASD4241</strain>
    </source>
</reference>
<feature type="transmembrane region" description="Helical" evidence="1">
    <location>
        <begin position="409"/>
        <end position="429"/>
    </location>
</feature>
<feature type="transmembrane region" description="Helical" evidence="1">
    <location>
        <begin position="585"/>
        <end position="602"/>
    </location>
</feature>
<feature type="transmembrane region" description="Helical" evidence="1">
    <location>
        <begin position="247"/>
        <end position="265"/>
    </location>
</feature>
<keyword evidence="3" id="KW-1185">Reference proteome</keyword>
<organism evidence="2 3">
    <name type="scientific">Diplocloster modestus</name>
    <dbReference type="NCBI Taxonomy" id="2850322"/>
    <lineage>
        <taxon>Bacteria</taxon>
        <taxon>Bacillati</taxon>
        <taxon>Bacillota</taxon>
        <taxon>Clostridia</taxon>
        <taxon>Lachnospirales</taxon>
        <taxon>Lachnospiraceae</taxon>
        <taxon>Diplocloster</taxon>
    </lineage>
</organism>
<dbReference type="RefSeq" id="WP_238726119.1">
    <property type="nucleotide sequence ID" value="NZ_JAHQCX010000001.1"/>
</dbReference>
<feature type="transmembrane region" description="Helical" evidence="1">
    <location>
        <begin position="514"/>
        <end position="533"/>
    </location>
</feature>
<feature type="transmembrane region" description="Helical" evidence="1">
    <location>
        <begin position="12"/>
        <end position="29"/>
    </location>
</feature>
<accession>A0ABS6K1J5</accession>
<feature type="transmembrane region" description="Helical" evidence="1">
    <location>
        <begin position="156"/>
        <end position="177"/>
    </location>
</feature>
<feature type="transmembrane region" description="Helical" evidence="1">
    <location>
        <begin position="277"/>
        <end position="297"/>
    </location>
</feature>
<protein>
    <recommendedName>
        <fullName evidence="4">Membrane protein 6-pyruvoyl-tetrahydropterin synthase-related domain-containing protein</fullName>
    </recommendedName>
</protein>
<comment type="caution">
    <text evidence="2">The sequence shown here is derived from an EMBL/GenBank/DDBJ whole genome shotgun (WGS) entry which is preliminary data.</text>
</comment>
<feature type="transmembrane region" description="Helical" evidence="1">
    <location>
        <begin position="329"/>
        <end position="347"/>
    </location>
</feature>
<proteinExistence type="predicted"/>
<feature type="transmembrane region" description="Helical" evidence="1">
    <location>
        <begin position="303"/>
        <end position="322"/>
    </location>
</feature>
<feature type="transmembrane region" description="Helical" evidence="1">
    <location>
        <begin position="553"/>
        <end position="573"/>
    </location>
</feature>